<dbReference type="EC" id="3.2.1.39" evidence="3"/>
<comment type="catalytic activity">
    <reaction evidence="1">
        <text>Hydrolysis of (1-&gt;3)-beta-D-glucosidic linkages in (1-&gt;3)-beta-D-glucans.</text>
        <dbReference type="EC" id="3.2.1.39"/>
    </reaction>
</comment>
<feature type="chain" id="PRO_5043360741" description="glucan endo-1,3-beta-D-glucosidase" evidence="7">
    <location>
        <begin position="31"/>
        <end position="108"/>
    </location>
</feature>
<accession>A0AAV5M4G4</accession>
<evidence type="ECO:0000256" key="7">
    <source>
        <dbReference type="SAM" id="SignalP"/>
    </source>
</evidence>
<evidence type="ECO:0000313" key="8">
    <source>
        <dbReference type="EMBL" id="GKV44415.1"/>
    </source>
</evidence>
<evidence type="ECO:0000256" key="3">
    <source>
        <dbReference type="ARBA" id="ARBA00012780"/>
    </source>
</evidence>
<name>A0AAV5M4G4_9ROSI</name>
<keyword evidence="5" id="KW-0326">Glycosidase</keyword>
<dbReference type="Proteomes" id="UP001054252">
    <property type="component" value="Unassembled WGS sequence"/>
</dbReference>
<gene>
    <name evidence="8" type="ORF">SLEP1_g51601</name>
</gene>
<proteinExistence type="inferred from homology"/>
<evidence type="ECO:0000256" key="2">
    <source>
        <dbReference type="ARBA" id="ARBA00008773"/>
    </source>
</evidence>
<feature type="signal peptide" evidence="7">
    <location>
        <begin position="1"/>
        <end position="30"/>
    </location>
</feature>
<dbReference type="InterPro" id="IPR000490">
    <property type="entry name" value="Glyco_hydro_17"/>
</dbReference>
<dbReference type="SUPFAM" id="SSF51445">
    <property type="entry name" value="(Trans)glycosidases"/>
    <property type="match status" value="1"/>
</dbReference>
<keyword evidence="7" id="KW-0732">Signal</keyword>
<evidence type="ECO:0000313" key="9">
    <source>
        <dbReference type="Proteomes" id="UP001054252"/>
    </source>
</evidence>
<evidence type="ECO:0000256" key="6">
    <source>
        <dbReference type="RuleBase" id="RU004335"/>
    </source>
</evidence>
<evidence type="ECO:0000256" key="5">
    <source>
        <dbReference type="ARBA" id="ARBA00023295"/>
    </source>
</evidence>
<sequence length="108" mass="11967">MALTHFLSGSLSLLFLHHLLLFSTFRPVSGVGINYGTLGNNLPSPKKVAQLLQFTPLVKVKIYETNPGILEPFSNTAIDLIIVAGENRVVSILLLNFFCLFSRLDRSH</sequence>
<dbReference type="InterPro" id="IPR017853">
    <property type="entry name" value="GH"/>
</dbReference>
<comment type="similarity">
    <text evidence="2 6">Belongs to the glycosyl hydrolase 17 family.</text>
</comment>
<dbReference type="GO" id="GO:0042973">
    <property type="term" value="F:glucan endo-1,3-beta-D-glucosidase activity"/>
    <property type="evidence" value="ECO:0007669"/>
    <property type="project" value="UniProtKB-EC"/>
</dbReference>
<reference evidence="8 9" key="1">
    <citation type="journal article" date="2021" name="Commun. Biol.">
        <title>The genome of Shorea leprosula (Dipterocarpaceae) highlights the ecological relevance of drought in aseasonal tropical rainforests.</title>
        <authorList>
            <person name="Ng K.K.S."/>
            <person name="Kobayashi M.J."/>
            <person name="Fawcett J.A."/>
            <person name="Hatakeyama M."/>
            <person name="Paape T."/>
            <person name="Ng C.H."/>
            <person name="Ang C.C."/>
            <person name="Tnah L.H."/>
            <person name="Lee C.T."/>
            <person name="Nishiyama T."/>
            <person name="Sese J."/>
            <person name="O'Brien M.J."/>
            <person name="Copetti D."/>
            <person name="Mohd Noor M.I."/>
            <person name="Ong R.C."/>
            <person name="Putra M."/>
            <person name="Sireger I.Z."/>
            <person name="Indrioko S."/>
            <person name="Kosugi Y."/>
            <person name="Izuno A."/>
            <person name="Isagi Y."/>
            <person name="Lee S.L."/>
            <person name="Shimizu K.K."/>
        </authorList>
    </citation>
    <scope>NUCLEOTIDE SEQUENCE [LARGE SCALE GENOMIC DNA]</scope>
    <source>
        <strain evidence="8">214</strain>
    </source>
</reference>
<dbReference type="Gene3D" id="3.20.20.80">
    <property type="entry name" value="Glycosidases"/>
    <property type="match status" value="1"/>
</dbReference>
<dbReference type="PANTHER" id="PTHR32227">
    <property type="entry name" value="GLUCAN ENDO-1,3-BETA-GLUCOSIDASE BG1-RELATED-RELATED"/>
    <property type="match status" value="1"/>
</dbReference>
<dbReference type="EMBL" id="BPVZ01000181">
    <property type="protein sequence ID" value="GKV44415.1"/>
    <property type="molecule type" value="Genomic_DNA"/>
</dbReference>
<keyword evidence="4" id="KW-0378">Hydrolase</keyword>
<dbReference type="GO" id="GO:0005975">
    <property type="term" value="P:carbohydrate metabolic process"/>
    <property type="evidence" value="ECO:0007669"/>
    <property type="project" value="InterPro"/>
</dbReference>
<organism evidence="8 9">
    <name type="scientific">Rubroshorea leprosula</name>
    <dbReference type="NCBI Taxonomy" id="152421"/>
    <lineage>
        <taxon>Eukaryota</taxon>
        <taxon>Viridiplantae</taxon>
        <taxon>Streptophyta</taxon>
        <taxon>Embryophyta</taxon>
        <taxon>Tracheophyta</taxon>
        <taxon>Spermatophyta</taxon>
        <taxon>Magnoliopsida</taxon>
        <taxon>eudicotyledons</taxon>
        <taxon>Gunneridae</taxon>
        <taxon>Pentapetalae</taxon>
        <taxon>rosids</taxon>
        <taxon>malvids</taxon>
        <taxon>Malvales</taxon>
        <taxon>Dipterocarpaceae</taxon>
        <taxon>Rubroshorea</taxon>
    </lineage>
</organism>
<dbReference type="AlphaFoldDB" id="A0AAV5M4G4"/>
<evidence type="ECO:0000256" key="1">
    <source>
        <dbReference type="ARBA" id="ARBA00000382"/>
    </source>
</evidence>
<dbReference type="Pfam" id="PF00332">
    <property type="entry name" value="Glyco_hydro_17"/>
    <property type="match status" value="1"/>
</dbReference>
<evidence type="ECO:0000256" key="4">
    <source>
        <dbReference type="ARBA" id="ARBA00022801"/>
    </source>
</evidence>
<dbReference type="InterPro" id="IPR044965">
    <property type="entry name" value="Glyco_hydro_17_plant"/>
</dbReference>
<keyword evidence="9" id="KW-1185">Reference proteome</keyword>
<protein>
    <recommendedName>
        <fullName evidence="3">glucan endo-1,3-beta-D-glucosidase</fullName>
        <ecNumber evidence="3">3.2.1.39</ecNumber>
    </recommendedName>
</protein>
<comment type="caution">
    <text evidence="8">The sequence shown here is derived from an EMBL/GenBank/DDBJ whole genome shotgun (WGS) entry which is preliminary data.</text>
</comment>